<evidence type="ECO:0000256" key="5">
    <source>
        <dbReference type="ARBA" id="ARBA00023136"/>
    </source>
</evidence>
<accession>A0ABY4E0N4</accession>
<feature type="transmembrane region" description="Helical" evidence="6">
    <location>
        <begin position="106"/>
        <end position="129"/>
    </location>
</feature>
<gene>
    <name evidence="8" type="ORF">LVJ82_16650</name>
</gene>
<evidence type="ECO:0000256" key="3">
    <source>
        <dbReference type="ARBA" id="ARBA00022970"/>
    </source>
</evidence>
<dbReference type="CDD" id="cd06261">
    <property type="entry name" value="TM_PBP2"/>
    <property type="match status" value="1"/>
</dbReference>
<dbReference type="SUPFAM" id="SSF161098">
    <property type="entry name" value="MetI-like"/>
    <property type="match status" value="1"/>
</dbReference>
<dbReference type="InterPro" id="IPR043429">
    <property type="entry name" value="ArtM/GltK/GlnP/TcyL/YhdX-like"/>
</dbReference>
<organism evidence="8 9">
    <name type="scientific">Vitreoscilla massiliensis</name>
    <dbReference type="NCBI Taxonomy" id="1689272"/>
    <lineage>
        <taxon>Bacteria</taxon>
        <taxon>Pseudomonadati</taxon>
        <taxon>Pseudomonadota</taxon>
        <taxon>Betaproteobacteria</taxon>
        <taxon>Neisseriales</taxon>
        <taxon>Neisseriaceae</taxon>
        <taxon>Vitreoscilla</taxon>
    </lineage>
</organism>
<dbReference type="Pfam" id="PF00528">
    <property type="entry name" value="BPD_transp_1"/>
    <property type="match status" value="1"/>
</dbReference>
<dbReference type="RefSeq" id="WP_199822599.1">
    <property type="nucleotide sequence ID" value="NZ_CABKVG010000010.1"/>
</dbReference>
<comment type="similarity">
    <text evidence="6">Belongs to the binding-protein-dependent transport system permease family.</text>
</comment>
<dbReference type="InterPro" id="IPR000515">
    <property type="entry name" value="MetI-like"/>
</dbReference>
<protein>
    <submittedName>
        <fullName evidence="8">ABC transporter permease subunit</fullName>
    </submittedName>
</protein>
<evidence type="ECO:0000256" key="4">
    <source>
        <dbReference type="ARBA" id="ARBA00022989"/>
    </source>
</evidence>
<dbReference type="PANTHER" id="PTHR30614">
    <property type="entry name" value="MEMBRANE COMPONENT OF AMINO ACID ABC TRANSPORTER"/>
    <property type="match status" value="1"/>
</dbReference>
<proteinExistence type="inferred from homology"/>
<dbReference type="PANTHER" id="PTHR30614:SF0">
    <property type="entry name" value="L-CYSTINE TRANSPORT SYSTEM PERMEASE PROTEIN TCYL"/>
    <property type="match status" value="1"/>
</dbReference>
<name>A0ABY4E0N4_9NEIS</name>
<keyword evidence="2 6" id="KW-0812">Transmembrane</keyword>
<reference evidence="8 9" key="1">
    <citation type="journal article" date="2022" name="Res Sq">
        <title>Evolution of multicellular longitudinally dividing oral cavity symbionts (Neisseriaceae).</title>
        <authorList>
            <person name="Nyongesa S."/>
            <person name="Weber P."/>
            <person name="Bernet E."/>
            <person name="Pullido F."/>
            <person name="Nieckarz M."/>
            <person name="Delaby M."/>
            <person name="Nieves C."/>
            <person name="Viehboeck T."/>
            <person name="Krause N."/>
            <person name="Rivera-Millot A."/>
            <person name="Nakamura A."/>
            <person name="Vischer N."/>
            <person name="VanNieuwenhze M."/>
            <person name="Brun Y."/>
            <person name="Cava F."/>
            <person name="Bulgheresi S."/>
            <person name="Veyrier F."/>
        </authorList>
    </citation>
    <scope>NUCLEOTIDE SEQUENCE [LARGE SCALE GENOMIC DNA]</scope>
    <source>
        <strain evidence="8 9">SN4</strain>
    </source>
</reference>
<evidence type="ECO:0000256" key="1">
    <source>
        <dbReference type="ARBA" id="ARBA00004651"/>
    </source>
</evidence>
<evidence type="ECO:0000313" key="8">
    <source>
        <dbReference type="EMBL" id="UOO89054.1"/>
    </source>
</evidence>
<dbReference type="InterPro" id="IPR035906">
    <property type="entry name" value="MetI-like_sf"/>
</dbReference>
<evidence type="ECO:0000256" key="6">
    <source>
        <dbReference type="RuleBase" id="RU363032"/>
    </source>
</evidence>
<comment type="subcellular location">
    <subcellularLocation>
        <location evidence="1 6">Cell membrane</location>
        <topology evidence="1 6">Multi-pass membrane protein</topology>
    </subcellularLocation>
</comment>
<sequence length="175" mass="19478">MYKIAVKGIPMVIVIFLAYYGLPMLIQAFATVFGIQTNPHTVPNWVIIIVALTSCVSAFQAEIIKGSLNAFDKGQAEAAQSLGYSQWQLFRRVLFPQMIVSAIPDLVNSFMVIMKAMSLAFAIEVVDIFAKSQLTAALNFYYLEAFLVAVVFYMLIAFAVTKMADSIESRLRLRS</sequence>
<keyword evidence="5 6" id="KW-0472">Membrane</keyword>
<dbReference type="EMBL" id="CP091511">
    <property type="protein sequence ID" value="UOO89054.1"/>
    <property type="molecule type" value="Genomic_DNA"/>
</dbReference>
<dbReference type="Gene3D" id="1.10.3720.10">
    <property type="entry name" value="MetI-like"/>
    <property type="match status" value="1"/>
</dbReference>
<evidence type="ECO:0000256" key="2">
    <source>
        <dbReference type="ARBA" id="ARBA00022692"/>
    </source>
</evidence>
<evidence type="ECO:0000313" key="9">
    <source>
        <dbReference type="Proteomes" id="UP000832011"/>
    </source>
</evidence>
<dbReference type="PROSITE" id="PS50928">
    <property type="entry name" value="ABC_TM1"/>
    <property type="match status" value="1"/>
</dbReference>
<dbReference type="Proteomes" id="UP000832011">
    <property type="component" value="Chromosome"/>
</dbReference>
<keyword evidence="4 6" id="KW-1133">Transmembrane helix</keyword>
<keyword evidence="6" id="KW-0813">Transport</keyword>
<feature type="transmembrane region" description="Helical" evidence="6">
    <location>
        <begin position="45"/>
        <end position="64"/>
    </location>
</feature>
<feature type="transmembrane region" description="Helical" evidence="6">
    <location>
        <begin position="12"/>
        <end position="33"/>
    </location>
</feature>
<evidence type="ECO:0000259" key="7">
    <source>
        <dbReference type="PROSITE" id="PS50928"/>
    </source>
</evidence>
<feature type="transmembrane region" description="Helical" evidence="6">
    <location>
        <begin position="141"/>
        <end position="164"/>
    </location>
</feature>
<keyword evidence="3" id="KW-0029">Amino-acid transport</keyword>
<keyword evidence="9" id="KW-1185">Reference proteome</keyword>
<feature type="domain" description="ABC transmembrane type-1" evidence="7">
    <location>
        <begin position="1"/>
        <end position="164"/>
    </location>
</feature>